<dbReference type="GO" id="GO:0050832">
    <property type="term" value="P:defense response to fungus"/>
    <property type="evidence" value="ECO:0007669"/>
    <property type="project" value="TreeGrafter"/>
</dbReference>
<name>A0A1U7TPY4_CARSF</name>
<dbReference type="GeneID" id="103259252"/>
<feature type="domain" description="Ribonuclease A-domain" evidence="6">
    <location>
        <begin position="31"/>
        <end position="155"/>
    </location>
</feature>
<evidence type="ECO:0000256" key="4">
    <source>
        <dbReference type="ARBA" id="ARBA00022801"/>
    </source>
</evidence>
<dbReference type="GO" id="GO:0005615">
    <property type="term" value="C:extracellular space"/>
    <property type="evidence" value="ECO:0007669"/>
    <property type="project" value="TreeGrafter"/>
</dbReference>
<dbReference type="CDD" id="cd06265">
    <property type="entry name" value="RNase_A_canonical"/>
    <property type="match status" value="1"/>
</dbReference>
<dbReference type="GO" id="GO:0004519">
    <property type="term" value="F:endonuclease activity"/>
    <property type="evidence" value="ECO:0007669"/>
    <property type="project" value="UniProtKB-KW"/>
</dbReference>
<dbReference type="FunFam" id="3.10.130.10:FF:000001">
    <property type="entry name" value="Ribonuclease pancreatic"/>
    <property type="match status" value="1"/>
</dbReference>
<keyword evidence="3 5" id="KW-0255">Endonuclease</keyword>
<comment type="similarity">
    <text evidence="1 5">Belongs to the pancreatic ribonuclease family.</text>
</comment>
<dbReference type="GO" id="GO:0004540">
    <property type="term" value="F:RNA nuclease activity"/>
    <property type="evidence" value="ECO:0007669"/>
    <property type="project" value="TreeGrafter"/>
</dbReference>
<dbReference type="InterPro" id="IPR023411">
    <property type="entry name" value="RNaseA_AS"/>
</dbReference>
<dbReference type="InterPro" id="IPR001427">
    <property type="entry name" value="RNaseA"/>
</dbReference>
<dbReference type="PRINTS" id="PR00794">
    <property type="entry name" value="RIBONUCLEASE"/>
</dbReference>
<dbReference type="InterPro" id="IPR036816">
    <property type="entry name" value="RNaseA-like_dom_sf"/>
</dbReference>
<dbReference type="PANTHER" id="PTHR11437">
    <property type="entry name" value="RIBONUCLEASE"/>
    <property type="match status" value="1"/>
</dbReference>
<dbReference type="GO" id="GO:0050830">
    <property type="term" value="P:defense response to Gram-positive bacterium"/>
    <property type="evidence" value="ECO:0007669"/>
    <property type="project" value="TreeGrafter"/>
</dbReference>
<gene>
    <name evidence="8" type="primary">LOC103259252</name>
</gene>
<evidence type="ECO:0000256" key="1">
    <source>
        <dbReference type="ARBA" id="ARBA00005600"/>
    </source>
</evidence>
<accession>A0A1U7TPY4</accession>
<protein>
    <submittedName>
        <fullName evidence="8">Ribonuclease 7-like</fullName>
    </submittedName>
</protein>
<dbReference type="AlphaFoldDB" id="A0A1U7TPY4"/>
<evidence type="ECO:0000256" key="3">
    <source>
        <dbReference type="ARBA" id="ARBA00022759"/>
    </source>
</evidence>
<keyword evidence="2 5" id="KW-0540">Nuclease</keyword>
<dbReference type="PROSITE" id="PS00127">
    <property type="entry name" value="RNASE_PANCREATIC"/>
    <property type="match status" value="1"/>
</dbReference>
<sequence length="155" mass="17255">MAPVRAGFGPLLLLLLGLWVAVISVSAKPGHVTDAGWFKTQHVQNKRRSCKAAMDNINKHTKHCKDRNTFLQTTFSKVAATCRTPSIACKDGQKNCHKSRGAVSMTLCELTSGKYPNCKYHENHLKKRYIVACNPPQKGDSKKFKLVPVHLDNIL</sequence>
<evidence type="ECO:0000313" key="7">
    <source>
        <dbReference type="Proteomes" id="UP000189704"/>
    </source>
</evidence>
<dbReference type="PANTHER" id="PTHR11437:SF31">
    <property type="entry name" value="RIBONUCLEASE 7"/>
    <property type="match status" value="1"/>
</dbReference>
<keyword evidence="4 5" id="KW-0378">Hydrolase</keyword>
<reference evidence="8" key="1">
    <citation type="submission" date="2025-08" db="UniProtKB">
        <authorList>
            <consortium name="RefSeq"/>
        </authorList>
    </citation>
    <scope>IDENTIFICATION</scope>
</reference>
<proteinExistence type="inferred from homology"/>
<feature type="chain" id="PRO_5010399349" evidence="5">
    <location>
        <begin position="28"/>
        <end position="155"/>
    </location>
</feature>
<dbReference type="GO" id="GO:0045087">
    <property type="term" value="P:innate immune response"/>
    <property type="evidence" value="ECO:0007669"/>
    <property type="project" value="TreeGrafter"/>
</dbReference>
<dbReference type="GO" id="GO:0003676">
    <property type="term" value="F:nucleic acid binding"/>
    <property type="evidence" value="ECO:0007669"/>
    <property type="project" value="InterPro"/>
</dbReference>
<dbReference type="RefSeq" id="XP_008055112.1">
    <property type="nucleotide sequence ID" value="XM_008056921.1"/>
</dbReference>
<dbReference type="Gene3D" id="3.10.130.10">
    <property type="entry name" value="Ribonuclease A-like domain"/>
    <property type="match status" value="1"/>
</dbReference>
<dbReference type="InterPro" id="IPR023412">
    <property type="entry name" value="RNaseA_domain"/>
</dbReference>
<dbReference type="GO" id="GO:0050829">
    <property type="term" value="P:defense response to Gram-negative bacterium"/>
    <property type="evidence" value="ECO:0007669"/>
    <property type="project" value="TreeGrafter"/>
</dbReference>
<dbReference type="Pfam" id="PF00074">
    <property type="entry name" value="RnaseA"/>
    <property type="match status" value="1"/>
</dbReference>
<dbReference type="SUPFAM" id="SSF54076">
    <property type="entry name" value="RNase A-like"/>
    <property type="match status" value="1"/>
</dbReference>
<evidence type="ECO:0000313" key="8">
    <source>
        <dbReference type="RefSeq" id="XP_008055112.1"/>
    </source>
</evidence>
<evidence type="ECO:0000256" key="5">
    <source>
        <dbReference type="RuleBase" id="RU000651"/>
    </source>
</evidence>
<evidence type="ECO:0000259" key="6">
    <source>
        <dbReference type="SMART" id="SM00092"/>
    </source>
</evidence>
<keyword evidence="7" id="KW-1185">Reference proteome</keyword>
<keyword evidence="5" id="KW-0732">Signal</keyword>
<evidence type="ECO:0000256" key="2">
    <source>
        <dbReference type="ARBA" id="ARBA00022722"/>
    </source>
</evidence>
<dbReference type="SMART" id="SM00092">
    <property type="entry name" value="RNAse_Pc"/>
    <property type="match status" value="1"/>
</dbReference>
<dbReference type="Proteomes" id="UP000189704">
    <property type="component" value="Unplaced"/>
</dbReference>
<dbReference type="KEGG" id="csyr:103259252"/>
<feature type="signal peptide" evidence="5">
    <location>
        <begin position="1"/>
        <end position="27"/>
    </location>
</feature>
<dbReference type="OrthoDB" id="9450033at2759"/>
<dbReference type="GO" id="GO:0016787">
    <property type="term" value="F:hydrolase activity"/>
    <property type="evidence" value="ECO:0007669"/>
    <property type="project" value="UniProtKB-KW"/>
</dbReference>
<organism evidence="7 8">
    <name type="scientific">Carlito syrichta</name>
    <name type="common">Philippine tarsier</name>
    <name type="synonym">Tarsius syrichta</name>
    <dbReference type="NCBI Taxonomy" id="1868482"/>
    <lineage>
        <taxon>Eukaryota</taxon>
        <taxon>Metazoa</taxon>
        <taxon>Chordata</taxon>
        <taxon>Craniata</taxon>
        <taxon>Vertebrata</taxon>
        <taxon>Euteleostomi</taxon>
        <taxon>Mammalia</taxon>
        <taxon>Eutheria</taxon>
        <taxon>Euarchontoglires</taxon>
        <taxon>Primates</taxon>
        <taxon>Haplorrhini</taxon>
        <taxon>Tarsiiformes</taxon>
        <taxon>Tarsiidae</taxon>
        <taxon>Carlito</taxon>
    </lineage>
</organism>